<reference evidence="3 4" key="1">
    <citation type="journal article" date="2014" name="Genome Announc.">
        <title>Complete Genome Sequence of Sterol-Transforming Mycobacterium neoaurum Strain VKM Ac-1815D.</title>
        <authorList>
            <person name="Shtratnikova V.Y."/>
            <person name="Bragin E.Y."/>
            <person name="Dovbnya D.V."/>
            <person name="Pekov Y.A."/>
            <person name="Schelkunov M.I."/>
            <person name="Strizhov N."/>
            <person name="Ivashina T.V."/>
            <person name="Ashapkin V.V."/>
            <person name="Donova M.V."/>
        </authorList>
    </citation>
    <scope>NUCLEOTIDE SEQUENCE [LARGE SCALE GENOMIC DNA]</scope>
    <source>
        <strain evidence="3 4">VKM Ac-1815D</strain>
    </source>
</reference>
<dbReference type="InterPro" id="IPR010221">
    <property type="entry name" value="VCBS_dom"/>
</dbReference>
<evidence type="ECO:0008006" key="5">
    <source>
        <dbReference type="Google" id="ProtNLM"/>
    </source>
</evidence>
<name>V5XJP9_MYCNE</name>
<dbReference type="Pfam" id="PF17963">
    <property type="entry name" value="Big_9"/>
    <property type="match status" value="12"/>
</dbReference>
<organism evidence="3 4">
    <name type="scientific">Mycolicibacterium neoaurum VKM Ac-1815D</name>
    <dbReference type="NCBI Taxonomy" id="700508"/>
    <lineage>
        <taxon>Bacteria</taxon>
        <taxon>Bacillati</taxon>
        <taxon>Actinomycetota</taxon>
        <taxon>Actinomycetes</taxon>
        <taxon>Mycobacteriales</taxon>
        <taxon>Mycobacteriaceae</taxon>
        <taxon>Mycolicibacterium</taxon>
    </lineage>
</organism>
<dbReference type="Gene3D" id="2.60.40.3440">
    <property type="match status" value="1"/>
</dbReference>
<feature type="compositionally biased region" description="Low complexity" evidence="1">
    <location>
        <begin position="32"/>
        <end position="43"/>
    </location>
</feature>
<evidence type="ECO:0000313" key="4">
    <source>
        <dbReference type="Proteomes" id="UP000018763"/>
    </source>
</evidence>
<feature type="compositionally biased region" description="Gly residues" evidence="1">
    <location>
        <begin position="143"/>
        <end position="154"/>
    </location>
</feature>
<dbReference type="GeneID" id="43450423"/>
<dbReference type="KEGG" id="mne:D174_13125"/>
<dbReference type="eggNOG" id="COG4932">
    <property type="taxonomic scope" value="Bacteria"/>
</dbReference>
<feature type="chain" id="PRO_5039206192" description="Tandem-95 repeat protein" evidence="2">
    <location>
        <begin position="36"/>
        <end position="2340"/>
    </location>
</feature>
<evidence type="ECO:0000256" key="1">
    <source>
        <dbReference type="SAM" id="MobiDB-lite"/>
    </source>
</evidence>
<dbReference type="RefSeq" id="WP_023985713.1">
    <property type="nucleotide sequence ID" value="NC_023036.2"/>
</dbReference>
<feature type="compositionally biased region" description="Gly residues" evidence="1">
    <location>
        <begin position="63"/>
        <end position="77"/>
    </location>
</feature>
<protein>
    <recommendedName>
        <fullName evidence="5">Tandem-95 repeat protein</fullName>
    </recommendedName>
</protein>
<dbReference type="HOGENOM" id="CLU_229771_0_0_11"/>
<dbReference type="Proteomes" id="UP000018763">
    <property type="component" value="Chromosome"/>
</dbReference>
<feature type="compositionally biased region" description="Basic and acidic residues" evidence="1">
    <location>
        <begin position="84"/>
        <end position="132"/>
    </location>
</feature>
<gene>
    <name evidence="3" type="ORF">D174_13125</name>
</gene>
<sequence length="2340" mass="233451">MATHRKNSSKKRMRAGEFAVAAFLGLAVTAAPAVAAADTTDGPSTGPASDSDHKASGNSGASNGAGGSGTVKTGGLGTSENDSDDRGSGTRTGGLKERDELKDDDGLKDNDGLKNEGLKDDGVKNEGLKDEEPVGSTVLEGTDGSGAEGGGAGAGTTPIVEEQPTGEGTGTAITGEAGTGTTTTEQPGTTGGDVATTEPAAQPPVTVPGGEGAEVPPGTVDSPSDNAPVVAPVVVPEVGHSAQYASLAGSDPTPTPPALASALFDIDIVPKPPVIPAFEPFMGIVNALAGFVDAIFPPYAADPILNPTQVAAGWVMTLFAGLQGTYWNGEPTPFTFGALVLVTAAYSRYERLATNQLPGEPTVSAGPLPLTWKLKSIDPNGDPLVYSVDLSGQPSNGLITMSPDGTFSFVPSSLDDLNNGTDVTFTVRVNDSLGFLDHPLTPDGNDAYYTVTFRYPGLGINNLPYFGSGGHAQVTGYDPVTGKVTITAEATDADGDPLTYTASALWGSVVRNEDGTFTYTPTDAARHGAAALLGVKSDLISIWANDGRGGITLLPTVVSVDIVSANTPPTITVGTATTEPITGIITGSFEVKDDDDDLVIVTGDVVTPRGGVVVVTPFGYMYTPTLAARSQGGTDTFTVTLNDAHGGVVEVSVTVTINRINSNPIGGITVALPDSDGVVRGTVAATDFDGDDLTFTLANGASSGHSANGGIVLINTDGTFTFIPKPAGLLGGLTLDSFEVHVSDGRGGTTTTTVTLSADLDIDPVVTSNVDGVVKGGLQISNNANTGLLTYSVGSGPSKGTVTVNADGTYTYTATTAGWNESDTFTIVGTVDGQSITVATVTVVPKPNVAPTAPLIGGDTVIGGSGIASGTVNASDENGDTLHYSVDGPGGSSTKVLSNGAIVTVDQNGNWHYIPGLDSGDPVFGAIALSTFTIYVTDGKGGEASTLITVNTHNLNIPVTKAGSNGTVTGGLGLSAGEQGLMTYSLGNGPSKGTVTVNADGTYTYTATSAGWNESDTFTIVGTINGQSITVAEVSLVPKANTAPTAPLLGGDTVIGGSGIASGTVNASDADGDTLHYSVDGPGGSSTKVLSNGAIVTVDANGKWHYIPGLNSGDLGGLVSSIALSTFTIYVTDGKGGEASTLITVNTHELDIPVTKSGSNGTVTGGLGLSAGEQGLMTYSLGNGPSKGTVTVNADGTYTYTATTAGWNESDTFTIVGTINGQSITVAEVSVVPKSNAAPTVDPIDLVTVVGGSGIATGNVSANDANGDTLHYSVTGYGGASTKVLSNGAIVSVDQNGKWSYIPGPNSGVLGVILASSFTVYVTDGKGGEASTPVVVTTHDLNIPVTKSGSNGTVTGGLTLTAAEQGLMTYSLGNGPSKGTVTVNADGTYTYTATSAGWNESDTFTIVGTINGQSITVAEVSLVPKANTAPTAPLLGGDTVIGGSGIASGTVNASDADGDTLHYSVDGPGGSSTKVLSNGAIVTVDANGKWHYIPGLNSGDLGGLVSSIALSTFTIYVTDGKGGEASTLITVNTHELDIPVTKSGSNGTVTGGLGLSAGEQGLMTYSLGNGPSKGTVTVNADGTYTYTATTAGWNESDTFTIVGTINGQSITVAEVSLVPKVNSGPSSKPLDGAVITGGSGIATGNVGASDDDNDTLHYSVTGYGGGSSKLLGNGAIVTVDANGKWSYVPGLNSGVLGAIVGSSFTVYVTDGKGGQTTTFVTVTTHDLNLPVTTSTSGGNGIVTGAVQLTGAEQGVLTYSVGNGPSKGTVAINADGTYTYTRTVAGHTGGPTDSFEILGTVGGVSIVVATVTVTPTLNNAAPTAGQTTITESSLGGDFLGIRTQNTKGKVTAADADGDAITYPGGSIIPAMYSTANGGSVSFYSDGTFTYAITKSNSYFHGAAAVGASGLAVKDTFTITITDALGASATIVVEVPVEKLNAKPSSSVSTNASSDALGVVRGTLNGSDNDDDALTYNLVGATGGSAYTANGGIVTLSGNSFTYIPTKSGSTTDTFTVTVSDGHGGTTTATISVAQATPSPVTVTNGGANIQNVTLNVPGADASLLTFSVGAQGTKGTVVRNADGTYTYTRNAGLGHSTTPNDTFTIIGTDASGKTVTIATVNVAPTIPNAAPIGGAVTITSSSLEDNTVIGIGTWKQRTSGSLAASDSDGDAVSWTAGTFSTANGGSVVVNANGTFSYTIDKGYSYFHGAAKVGASGTAFADNFSVTVNDGFGGSTTYSVNVNIYAHNDPPSVSGGVRTWLTNNWTSVFGSGSNGDSVDTAVTAQTGGGSASYNSTWGTLNTSGKSSGNTVTVTATETEYYQVINGVVQVGTLSSSSRTFTV</sequence>
<evidence type="ECO:0000256" key="2">
    <source>
        <dbReference type="SAM" id="SignalP"/>
    </source>
</evidence>
<feature type="signal peptide" evidence="2">
    <location>
        <begin position="1"/>
        <end position="35"/>
    </location>
</feature>
<dbReference type="EMBL" id="CP006936">
    <property type="protein sequence ID" value="AHC27934.1"/>
    <property type="molecule type" value="Genomic_DNA"/>
</dbReference>
<accession>V5XJP9</accession>
<proteinExistence type="predicted"/>
<feature type="compositionally biased region" description="Low complexity" evidence="1">
    <location>
        <begin position="170"/>
        <end position="188"/>
    </location>
</feature>
<feature type="region of interest" description="Disordered" evidence="1">
    <location>
        <begin position="32"/>
        <end position="225"/>
    </location>
</feature>
<feature type="compositionally biased region" description="Low complexity" evidence="1">
    <location>
        <begin position="207"/>
        <end position="220"/>
    </location>
</feature>
<evidence type="ECO:0000313" key="3">
    <source>
        <dbReference type="EMBL" id="AHC27934.1"/>
    </source>
</evidence>
<keyword evidence="4" id="KW-1185">Reference proteome</keyword>
<dbReference type="NCBIfam" id="TIGR01965">
    <property type="entry name" value="VCBS_repeat"/>
    <property type="match status" value="1"/>
</dbReference>
<keyword evidence="2" id="KW-0732">Signal</keyword>